<feature type="compositionally biased region" description="Low complexity" evidence="2">
    <location>
        <begin position="431"/>
        <end position="453"/>
    </location>
</feature>
<proteinExistence type="predicted"/>
<dbReference type="InterPro" id="IPR025157">
    <property type="entry name" value="Hemagglutinin_rpt"/>
</dbReference>
<name>A0A8K0V793_9ENTR</name>
<dbReference type="GO" id="GO:0003824">
    <property type="term" value="F:catalytic activity"/>
    <property type="evidence" value="ECO:0007669"/>
    <property type="project" value="UniProtKB-ARBA"/>
</dbReference>
<organism evidence="3 4">
    <name type="scientific">Tenebrionibacter intestinalis</name>
    <dbReference type="NCBI Taxonomy" id="2799638"/>
    <lineage>
        <taxon>Bacteria</taxon>
        <taxon>Pseudomonadati</taxon>
        <taxon>Pseudomonadota</taxon>
        <taxon>Gammaproteobacteria</taxon>
        <taxon>Enterobacterales</taxon>
        <taxon>Enterobacteriaceae</taxon>
        <taxon>Tenebrionibacter/Tenebrionicola group</taxon>
        <taxon>Tenebrionibacter</taxon>
    </lineage>
</organism>
<keyword evidence="1" id="KW-0800">Toxin</keyword>
<reference evidence="3" key="1">
    <citation type="submission" date="2021-01" db="EMBL/GenBank/DDBJ databases">
        <title>Intestinitalea alba gen. nov., sp. nov., a novel genus of the family Enterobacteriaceae, isolated from the gut of the plastic-eating mealworm Tenebrio molitor L.</title>
        <authorList>
            <person name="Yang Y."/>
        </authorList>
    </citation>
    <scope>NUCLEOTIDE SEQUENCE</scope>
    <source>
        <strain evidence="3">BIT-L3</strain>
    </source>
</reference>
<feature type="non-terminal residue" evidence="3">
    <location>
        <position position="461"/>
    </location>
</feature>
<evidence type="ECO:0000313" key="4">
    <source>
        <dbReference type="Proteomes" id="UP000659047"/>
    </source>
</evidence>
<dbReference type="Proteomes" id="UP000659047">
    <property type="component" value="Unassembled WGS sequence"/>
</dbReference>
<evidence type="ECO:0000256" key="2">
    <source>
        <dbReference type="SAM" id="MobiDB-lite"/>
    </source>
</evidence>
<dbReference type="Pfam" id="PF13332">
    <property type="entry name" value="Fil_haemagg_2"/>
    <property type="match status" value="4"/>
</dbReference>
<sequence>QTVLNAGRDLNLTTVVTAASDSLVQDKDNYIKQTTLQHVSSVIHSGGNIQLTAGQDLNSQAARVSAGSTLNVHADRNVNLLSVTDSHLTDEKQYYSGKSGGGSRNTVNIHETSDNRTVQGSQFTGREVAVSAGHNLQVNQSQVTGKQTVSLSADRDLTLAAGRVDAGGSALLTAGNDINLNAVRTTTQRSRGERETHASEISRTVITTGDNLTLSAGRDMNSQAAIIASENNTVIKAGRDIALMAESVSEGDSYRSKNKTEIHETVRQQGTEILSGGHATLIAGRDVTAQAAEVVAGGDIALKADRNVLLTTATESDYHYREEKKKRRGFLSKKSTHTISEDSYTREKGSLLSGNRVTISAGNNLAVKGSDVVADRDVALAAGNNVSLTAATNTDTSWRFKETKKSGLSGTGGIGFTLGSGKTTHDRREAGTTQSQSATTIGSTTGSVSITAGNQARISGS</sequence>
<evidence type="ECO:0000256" key="1">
    <source>
        <dbReference type="ARBA" id="ARBA00022656"/>
    </source>
</evidence>
<feature type="non-terminal residue" evidence="3">
    <location>
        <position position="1"/>
    </location>
</feature>
<dbReference type="EMBL" id="JAEPBH010000126">
    <property type="protein sequence ID" value="MBK4717156.1"/>
    <property type="molecule type" value="Genomic_DNA"/>
</dbReference>
<evidence type="ECO:0000313" key="3">
    <source>
        <dbReference type="EMBL" id="MBK4717156.1"/>
    </source>
</evidence>
<keyword evidence="4" id="KW-1185">Reference proteome</keyword>
<accession>A0A8K0V793</accession>
<dbReference type="RefSeq" id="WP_238715448.1">
    <property type="nucleotide sequence ID" value="NZ_JAEPBH010000126.1"/>
</dbReference>
<dbReference type="GO" id="GO:0090729">
    <property type="term" value="F:toxin activity"/>
    <property type="evidence" value="ECO:0007669"/>
    <property type="project" value="UniProtKB-KW"/>
</dbReference>
<feature type="region of interest" description="Disordered" evidence="2">
    <location>
        <begin position="411"/>
        <end position="461"/>
    </location>
</feature>
<protein>
    <submittedName>
        <fullName evidence="3">Hemagglutinin repeat-containing protein</fullName>
    </submittedName>
</protein>
<dbReference type="AlphaFoldDB" id="A0A8K0V793"/>
<gene>
    <name evidence="3" type="ORF">JJB97_17980</name>
</gene>
<comment type="caution">
    <text evidence="3">The sequence shown here is derived from an EMBL/GenBank/DDBJ whole genome shotgun (WGS) entry which is preliminary data.</text>
</comment>